<dbReference type="InterPro" id="IPR006136">
    <property type="entry name" value="FlhB"/>
</dbReference>
<accession>A0A437LAT6</accession>
<keyword evidence="6 13" id="KW-0812">Transmembrane</keyword>
<comment type="similarity">
    <text evidence="2 13">Belongs to the type III secretion exporter family.</text>
</comment>
<evidence type="ECO:0000256" key="6">
    <source>
        <dbReference type="ARBA" id="ARBA00022692"/>
    </source>
</evidence>
<evidence type="ECO:0000256" key="9">
    <source>
        <dbReference type="ARBA" id="ARBA00022989"/>
    </source>
</evidence>
<evidence type="ECO:0000256" key="5">
    <source>
        <dbReference type="ARBA" id="ARBA00022475"/>
    </source>
</evidence>
<keyword evidence="4 13" id="KW-0813">Transport</keyword>
<dbReference type="RefSeq" id="WP_127684313.1">
    <property type="nucleotide sequence ID" value="NZ_SACM01000006.1"/>
</dbReference>
<dbReference type="SUPFAM" id="SSF160544">
    <property type="entry name" value="EscU C-terminal domain-like"/>
    <property type="match status" value="1"/>
</dbReference>
<keyword evidence="11 13" id="KW-1006">Bacterial flagellum protein export</keyword>
<organism evidence="15 16">
    <name type="scientific">Inhella crocodyli</name>
    <dbReference type="NCBI Taxonomy" id="2499851"/>
    <lineage>
        <taxon>Bacteria</taxon>
        <taxon>Pseudomonadati</taxon>
        <taxon>Pseudomonadota</taxon>
        <taxon>Betaproteobacteria</taxon>
        <taxon>Burkholderiales</taxon>
        <taxon>Sphaerotilaceae</taxon>
        <taxon>Inhella</taxon>
    </lineage>
</organism>
<feature type="region of interest" description="Disordered" evidence="14">
    <location>
        <begin position="359"/>
        <end position="388"/>
    </location>
</feature>
<evidence type="ECO:0000256" key="3">
    <source>
        <dbReference type="ARBA" id="ARBA00021622"/>
    </source>
</evidence>
<feature type="transmembrane region" description="Helical" evidence="13">
    <location>
        <begin position="189"/>
        <end position="211"/>
    </location>
</feature>
<feature type="transmembrane region" description="Helical" evidence="13">
    <location>
        <begin position="149"/>
        <end position="169"/>
    </location>
</feature>
<keyword evidence="5 13" id="KW-1003">Cell membrane</keyword>
<evidence type="ECO:0000256" key="7">
    <source>
        <dbReference type="ARBA" id="ARBA00022795"/>
    </source>
</evidence>
<evidence type="ECO:0000313" key="16">
    <source>
        <dbReference type="Proteomes" id="UP000288587"/>
    </source>
</evidence>
<evidence type="ECO:0000256" key="10">
    <source>
        <dbReference type="ARBA" id="ARBA00023136"/>
    </source>
</evidence>
<evidence type="ECO:0000256" key="14">
    <source>
        <dbReference type="SAM" id="MobiDB-lite"/>
    </source>
</evidence>
<dbReference type="NCBIfam" id="TIGR00328">
    <property type="entry name" value="flhB"/>
    <property type="match status" value="1"/>
</dbReference>
<evidence type="ECO:0000256" key="11">
    <source>
        <dbReference type="ARBA" id="ARBA00023225"/>
    </source>
</evidence>
<dbReference type="InterPro" id="IPR029025">
    <property type="entry name" value="T3SS_substrate_exporter_C"/>
</dbReference>
<feature type="transmembrane region" description="Helical" evidence="13">
    <location>
        <begin position="89"/>
        <end position="110"/>
    </location>
</feature>
<dbReference type="PANTHER" id="PTHR30531:SF12">
    <property type="entry name" value="FLAGELLAR BIOSYNTHETIC PROTEIN FLHB"/>
    <property type="match status" value="1"/>
</dbReference>
<dbReference type="FunFam" id="3.40.1690.10:FF:000001">
    <property type="entry name" value="Flagellar biosynthetic protein FlhB"/>
    <property type="match status" value="1"/>
</dbReference>
<dbReference type="AlphaFoldDB" id="A0A437LAT6"/>
<feature type="region of interest" description="Disordered" evidence="14">
    <location>
        <begin position="1"/>
        <end position="28"/>
    </location>
</feature>
<protein>
    <recommendedName>
        <fullName evidence="3 13">Flagellar biosynthetic protein FlhB</fullName>
    </recommendedName>
</protein>
<keyword evidence="7 13" id="KW-1005">Bacterial flagellum biogenesis</keyword>
<comment type="subcellular location">
    <subcellularLocation>
        <location evidence="1">Cell membrane</location>
        <topology evidence="1">Multi-pass membrane protein</topology>
    </subcellularLocation>
</comment>
<dbReference type="PRINTS" id="PR00950">
    <property type="entry name" value="TYPE3IMSPROT"/>
</dbReference>
<keyword evidence="9 13" id="KW-1133">Transmembrane helix</keyword>
<dbReference type="GO" id="GO:0005886">
    <property type="term" value="C:plasma membrane"/>
    <property type="evidence" value="ECO:0007669"/>
    <property type="project" value="UniProtKB-SubCell"/>
</dbReference>
<keyword evidence="15" id="KW-0966">Cell projection</keyword>
<dbReference type="Gene3D" id="6.10.250.2080">
    <property type="match status" value="1"/>
</dbReference>
<evidence type="ECO:0000256" key="2">
    <source>
        <dbReference type="ARBA" id="ARBA00010690"/>
    </source>
</evidence>
<dbReference type="InterPro" id="IPR006135">
    <property type="entry name" value="T3SS_substrate_exporter"/>
</dbReference>
<dbReference type="PANTHER" id="PTHR30531">
    <property type="entry name" value="FLAGELLAR BIOSYNTHETIC PROTEIN FLHB"/>
    <property type="match status" value="1"/>
</dbReference>
<evidence type="ECO:0000256" key="4">
    <source>
        <dbReference type="ARBA" id="ARBA00022448"/>
    </source>
</evidence>
<keyword evidence="15" id="KW-0282">Flagellum</keyword>
<evidence type="ECO:0000313" key="15">
    <source>
        <dbReference type="EMBL" id="RVT82505.1"/>
    </source>
</evidence>
<keyword evidence="10 13" id="KW-0472">Membrane</keyword>
<reference evidence="15 16" key="1">
    <citation type="submission" date="2019-01" db="EMBL/GenBank/DDBJ databases">
        <authorList>
            <person name="Chen W.-M."/>
        </authorList>
    </citation>
    <scope>NUCLEOTIDE SEQUENCE [LARGE SCALE GENOMIC DNA]</scope>
    <source>
        <strain evidence="15 16">CCP-18</strain>
    </source>
</reference>
<sequence>MADQDAQDHNLPASQRKIKKAREEGQLPRSRDLPHAVVMATLALLAWAGLPQALAHWQAVFRTGLRFDAQALATPGMMSAALAELSWQLAWTVGTVGGVLMAAAVAANLASGGWNWTWQALGPKWSHLNPIDGIKRLFSGQNLGTAAKAALLAVVLAAVGVLVLLDAAPRYVALMSAPLEDALSQAGRLLLGGFVLMLLTLAVFAAVDWPLQRQLYLRRLRMSRNEAKQEHKETEGSPEIKARQRQRMREITKQRMMAAVPKADLVVMNPTHYAVALRYDEAKMGAPMVVAKGADLLALRIRDVAKENKVPVLQAPALARALYAHAKLDREVPMSLFAAVAQVLAYVYQLRASIGGRGLPDAPNPAVPKGLDPHEKDAQAASDEEAFA</sequence>
<evidence type="ECO:0000256" key="13">
    <source>
        <dbReference type="RuleBase" id="RU364091"/>
    </source>
</evidence>
<name>A0A437LAT6_9BURK</name>
<comment type="function">
    <text evidence="12 13">Required for formation of the rod structure in the basal body of the flagellar apparatus. Together with FliI and FliH, may constitute the export apparatus of flagellin.</text>
</comment>
<proteinExistence type="inferred from homology"/>
<keyword evidence="8 13" id="KW-0653">Protein transport</keyword>
<dbReference type="GO" id="GO:0009306">
    <property type="term" value="P:protein secretion"/>
    <property type="evidence" value="ECO:0007669"/>
    <property type="project" value="InterPro"/>
</dbReference>
<evidence type="ECO:0000256" key="12">
    <source>
        <dbReference type="ARBA" id="ARBA00025078"/>
    </source>
</evidence>
<dbReference type="Pfam" id="PF01312">
    <property type="entry name" value="Bac_export_2"/>
    <property type="match status" value="1"/>
</dbReference>
<evidence type="ECO:0000256" key="1">
    <source>
        <dbReference type="ARBA" id="ARBA00004651"/>
    </source>
</evidence>
<dbReference type="EMBL" id="SACM01000006">
    <property type="protein sequence ID" value="RVT82505.1"/>
    <property type="molecule type" value="Genomic_DNA"/>
</dbReference>
<comment type="caution">
    <text evidence="15">The sequence shown here is derived from an EMBL/GenBank/DDBJ whole genome shotgun (WGS) entry which is preliminary data.</text>
</comment>
<dbReference type="Proteomes" id="UP000288587">
    <property type="component" value="Unassembled WGS sequence"/>
</dbReference>
<keyword evidence="16" id="KW-1185">Reference proteome</keyword>
<feature type="transmembrane region" description="Helical" evidence="13">
    <location>
        <begin position="36"/>
        <end position="57"/>
    </location>
</feature>
<keyword evidence="15" id="KW-0969">Cilium</keyword>
<dbReference type="Gene3D" id="3.40.1690.10">
    <property type="entry name" value="secretion proteins EscU"/>
    <property type="match status" value="1"/>
</dbReference>
<dbReference type="OrthoDB" id="9807950at2"/>
<gene>
    <name evidence="13 15" type="primary">flhB</name>
    <name evidence="15" type="ORF">EOD73_17405</name>
</gene>
<evidence type="ECO:0000256" key="8">
    <source>
        <dbReference type="ARBA" id="ARBA00022927"/>
    </source>
</evidence>
<dbReference type="GO" id="GO:0044780">
    <property type="term" value="P:bacterial-type flagellum assembly"/>
    <property type="evidence" value="ECO:0007669"/>
    <property type="project" value="InterPro"/>
</dbReference>